<evidence type="ECO:0000313" key="1">
    <source>
        <dbReference type="EMBL" id="WDE06685.1"/>
    </source>
</evidence>
<reference evidence="1 2" key="1">
    <citation type="journal article" date="2015" name="Genome Announc.">
        <title>Draft Genome Sequences of Marine Isolates of Thalassomonas viridans and Thalassomonas actiniarum.</title>
        <authorList>
            <person name="Olonade I."/>
            <person name="van Zyl L.J."/>
            <person name="Trindade M."/>
        </authorList>
    </citation>
    <scope>NUCLEOTIDE SEQUENCE [LARGE SCALE GENOMIC DNA]</scope>
    <source>
        <strain evidence="1 2">XOM25</strain>
    </source>
</reference>
<reference evidence="1 2" key="2">
    <citation type="journal article" date="2022" name="Mar. Drugs">
        <title>Bioassay-Guided Fractionation Leads to the Detection of Cholic Acid Generated by the Rare Thalassomonas sp.</title>
        <authorList>
            <person name="Pheiffer F."/>
            <person name="Schneider Y.K."/>
            <person name="Hansen E.H."/>
            <person name="Andersen J.H."/>
            <person name="Isaksson J."/>
            <person name="Busche T."/>
            <person name="R C."/>
            <person name="Kalinowski J."/>
            <person name="Zyl L.V."/>
            <person name="Trindade M."/>
        </authorList>
    </citation>
    <scope>NUCLEOTIDE SEQUENCE [LARGE SCALE GENOMIC DNA]</scope>
    <source>
        <strain evidence="1 2">XOM25</strain>
    </source>
</reference>
<dbReference type="EMBL" id="CP059733">
    <property type="protein sequence ID" value="WDE06685.1"/>
    <property type="molecule type" value="Genomic_DNA"/>
</dbReference>
<dbReference type="RefSeq" id="WP_152647341.1">
    <property type="nucleotide sequence ID" value="NZ_CP059733.1"/>
</dbReference>
<dbReference type="Proteomes" id="UP000032352">
    <property type="component" value="Chromosome"/>
</dbReference>
<sequence length="81" mass="8730">MLNIRKSALALGFGIGLTSLYTISAPQCNTDARCYYQNDRDIAACMQTGHSRADCEAGYADDLQQCLAGNYDGPGRPAFCD</sequence>
<accession>A0AAE9Z4U9</accession>
<dbReference type="KEGG" id="tvd:SG34_007210"/>
<keyword evidence="2" id="KW-1185">Reference proteome</keyword>
<protein>
    <submittedName>
        <fullName evidence="1">Uncharacterized protein</fullName>
    </submittedName>
</protein>
<organism evidence="1 2">
    <name type="scientific">Thalassomonas viridans</name>
    <dbReference type="NCBI Taxonomy" id="137584"/>
    <lineage>
        <taxon>Bacteria</taxon>
        <taxon>Pseudomonadati</taxon>
        <taxon>Pseudomonadota</taxon>
        <taxon>Gammaproteobacteria</taxon>
        <taxon>Alteromonadales</taxon>
        <taxon>Colwelliaceae</taxon>
        <taxon>Thalassomonas</taxon>
    </lineage>
</organism>
<evidence type="ECO:0000313" key="2">
    <source>
        <dbReference type="Proteomes" id="UP000032352"/>
    </source>
</evidence>
<dbReference type="AlphaFoldDB" id="A0AAE9Z4U9"/>
<gene>
    <name evidence="1" type="ORF">SG34_007210</name>
</gene>
<name>A0AAE9Z4U9_9GAMM</name>
<proteinExistence type="predicted"/>